<accession>A0A5B7ZXT6</accession>
<dbReference type="GO" id="GO:0005886">
    <property type="term" value="C:plasma membrane"/>
    <property type="evidence" value="ECO:0007669"/>
    <property type="project" value="TreeGrafter"/>
</dbReference>
<keyword evidence="3" id="KW-1185">Reference proteome</keyword>
<dbReference type="KEGG" id="hyj:FHG12_07635"/>
<reference evidence="2 3" key="1">
    <citation type="submission" date="2019-06" db="EMBL/GenBank/DDBJ databases">
        <authorList>
            <person name="Srinivasan S."/>
        </authorList>
    </citation>
    <scope>NUCLEOTIDE SEQUENCE [LARGE SCALE GENOMIC DNA]</scope>
    <source>
        <strain evidence="2 3">17J68-5</strain>
    </source>
</reference>
<dbReference type="EMBL" id="CP040896">
    <property type="protein sequence ID" value="QDA59991.1"/>
    <property type="molecule type" value="Genomic_DNA"/>
</dbReference>
<dbReference type="GO" id="GO:0090313">
    <property type="term" value="P:regulation of protein targeting to membrane"/>
    <property type="evidence" value="ECO:0007669"/>
    <property type="project" value="TreeGrafter"/>
</dbReference>
<gene>
    <name evidence="2" type="ORF">FHG12_07635</name>
</gene>
<sequence length="835" mass="92033">MLGGAAVGIWLGQDQIIRLFVEQVNRYLRTPVRVGKIELSLFDQFPRVSVTLRDVVVTGSLPQDTIPLARVRALYCAFDAWDIVAGRYRIRSVTVADGTVQVRLNTQAVPNYDVIRYDTTSTSEQPFALDLEKIRVKNVAVVYADASRQQRYTVQAQDLRAALAVTDTRIDIQAEGATHVQAIELGNDAYFRDKELKINTKLAIDRPGQRVAIEPSDLQVGQATYRVKGKVGYAAETDLDLRLDGKNTDVQSIISLLPPRMARHLSAYCSQGDVYFGGTVRGLLSSRHNPRLDFRFGCRDASFYHPEFKQTVEHVFLTGSFDNGAQNNVRTAVLALQNVRGKLQGRDFSGSLRYANFQDPTVNLDLRADLDVARALRFYPLASVRSASGDAQLAIQLTGNLREFRAHPATASVQSAGEVVLRNVSLRLRDLNQPFTGLTGNFTLRRNDIAVSGFSGHLGRSDFQANGLLRNALAWMLLQRQQLLIEAKIASNLLDFDQLLRGQSATVAGRAGSGGEYEFHVQPDLALNINAAVRHVRFRRFRGRALHGTIQLRNQVISSPSLSIAAAGGQASVRGTIDARQPNLIKVSTTASCTQLPLDSLFYVFEDFGQNFITAKHLRGALTATVESDVYLDRRLNPLTDRLEAEVRATVRNGELNNFEPLQKLSMVASKAQLRHLRFAELTNNFYIQSRTVYLPDMDIRSNVRTASLIRVTGTHTFDQQMDYHLSIPLLPGVLHRPGTAGAAPIGPTILLAIQGDEDNFSVRYDRARAQANRGGAMPARTKSTIGDVARPDNASADASAAAPAAVPASAPKPFELKKPVKKPAQPQTGEYFDF</sequence>
<dbReference type="Proteomes" id="UP000305398">
    <property type="component" value="Chromosome"/>
</dbReference>
<evidence type="ECO:0000256" key="1">
    <source>
        <dbReference type="SAM" id="MobiDB-lite"/>
    </source>
</evidence>
<dbReference type="RefSeq" id="WP_139515169.1">
    <property type="nucleotide sequence ID" value="NZ_CP040896.1"/>
</dbReference>
<protein>
    <submittedName>
        <fullName evidence="2">Uncharacterized protein</fullName>
    </submittedName>
</protein>
<organism evidence="2 3">
    <name type="scientific">Hymenobacter jejuensis</name>
    <dbReference type="NCBI Taxonomy" id="2502781"/>
    <lineage>
        <taxon>Bacteria</taxon>
        <taxon>Pseudomonadati</taxon>
        <taxon>Bacteroidota</taxon>
        <taxon>Cytophagia</taxon>
        <taxon>Cytophagales</taxon>
        <taxon>Hymenobacteraceae</taxon>
        <taxon>Hymenobacter</taxon>
    </lineage>
</organism>
<proteinExistence type="predicted"/>
<dbReference type="OrthoDB" id="1489065at2"/>
<name>A0A5B7ZXT6_9BACT</name>
<dbReference type="InterPro" id="IPR052894">
    <property type="entry name" value="AsmA-related"/>
</dbReference>
<feature type="compositionally biased region" description="Low complexity" evidence="1">
    <location>
        <begin position="795"/>
        <end position="812"/>
    </location>
</feature>
<dbReference type="AlphaFoldDB" id="A0A5B7ZXT6"/>
<evidence type="ECO:0000313" key="2">
    <source>
        <dbReference type="EMBL" id="QDA59991.1"/>
    </source>
</evidence>
<dbReference type="PANTHER" id="PTHR30441:SF8">
    <property type="entry name" value="DUF748 DOMAIN-CONTAINING PROTEIN"/>
    <property type="match status" value="1"/>
</dbReference>
<dbReference type="PANTHER" id="PTHR30441">
    <property type="entry name" value="DUF748 DOMAIN-CONTAINING PROTEIN"/>
    <property type="match status" value="1"/>
</dbReference>
<evidence type="ECO:0000313" key="3">
    <source>
        <dbReference type="Proteomes" id="UP000305398"/>
    </source>
</evidence>
<feature type="region of interest" description="Disordered" evidence="1">
    <location>
        <begin position="772"/>
        <end position="835"/>
    </location>
</feature>